<name>A0ACB8B8T7_9AGAM</name>
<sequence>GPQTRYKQEDGTYKTIPENNGIRRFVWEHLVDINRVLHRLKHAGATVSAKKLFLAVPEVVVVGQLCNYEG</sequence>
<dbReference type="EMBL" id="MU266496">
    <property type="protein sequence ID" value="KAH7922151.1"/>
    <property type="molecule type" value="Genomic_DNA"/>
</dbReference>
<evidence type="ECO:0000313" key="2">
    <source>
        <dbReference type="Proteomes" id="UP000790709"/>
    </source>
</evidence>
<comment type="caution">
    <text evidence="1">The sequence shown here is derived from an EMBL/GenBank/DDBJ whole genome shotgun (WGS) entry which is preliminary data.</text>
</comment>
<feature type="non-terminal residue" evidence="1">
    <location>
        <position position="1"/>
    </location>
</feature>
<evidence type="ECO:0000313" key="1">
    <source>
        <dbReference type="EMBL" id="KAH7922151.1"/>
    </source>
</evidence>
<feature type="non-terminal residue" evidence="1">
    <location>
        <position position="70"/>
    </location>
</feature>
<keyword evidence="2" id="KW-1185">Reference proteome</keyword>
<reference evidence="1" key="1">
    <citation type="journal article" date="2021" name="New Phytol.">
        <title>Evolutionary innovations through gain and loss of genes in the ectomycorrhizal Boletales.</title>
        <authorList>
            <person name="Wu G."/>
            <person name="Miyauchi S."/>
            <person name="Morin E."/>
            <person name="Kuo A."/>
            <person name="Drula E."/>
            <person name="Varga T."/>
            <person name="Kohler A."/>
            <person name="Feng B."/>
            <person name="Cao Y."/>
            <person name="Lipzen A."/>
            <person name="Daum C."/>
            <person name="Hundley H."/>
            <person name="Pangilinan J."/>
            <person name="Johnson J."/>
            <person name="Barry K."/>
            <person name="LaButti K."/>
            <person name="Ng V."/>
            <person name="Ahrendt S."/>
            <person name="Min B."/>
            <person name="Choi I.G."/>
            <person name="Park H."/>
            <person name="Plett J.M."/>
            <person name="Magnuson J."/>
            <person name="Spatafora J.W."/>
            <person name="Nagy L.G."/>
            <person name="Henrissat B."/>
            <person name="Grigoriev I.V."/>
            <person name="Yang Z.L."/>
            <person name="Xu J."/>
            <person name="Martin F.M."/>
        </authorList>
    </citation>
    <scope>NUCLEOTIDE SEQUENCE</scope>
    <source>
        <strain evidence="1">KUC20120723A-06</strain>
    </source>
</reference>
<dbReference type="Proteomes" id="UP000790709">
    <property type="component" value="Unassembled WGS sequence"/>
</dbReference>
<accession>A0ACB8B8T7</accession>
<organism evidence="1 2">
    <name type="scientific">Leucogyrophana mollusca</name>
    <dbReference type="NCBI Taxonomy" id="85980"/>
    <lineage>
        <taxon>Eukaryota</taxon>
        <taxon>Fungi</taxon>
        <taxon>Dikarya</taxon>
        <taxon>Basidiomycota</taxon>
        <taxon>Agaricomycotina</taxon>
        <taxon>Agaricomycetes</taxon>
        <taxon>Agaricomycetidae</taxon>
        <taxon>Boletales</taxon>
        <taxon>Boletales incertae sedis</taxon>
        <taxon>Leucogyrophana</taxon>
    </lineage>
</organism>
<gene>
    <name evidence="1" type="ORF">BV22DRAFT_976598</name>
</gene>
<protein>
    <submittedName>
        <fullName evidence="1">Uncharacterized protein</fullName>
    </submittedName>
</protein>
<proteinExistence type="predicted"/>